<evidence type="ECO:0000259" key="7">
    <source>
        <dbReference type="PROSITE" id="PS50158"/>
    </source>
</evidence>
<dbReference type="Pfam" id="PF14223">
    <property type="entry name" value="Retrotran_gag_2"/>
    <property type="match status" value="1"/>
</dbReference>
<dbReference type="GO" id="GO:0015074">
    <property type="term" value="P:DNA integration"/>
    <property type="evidence" value="ECO:0007669"/>
    <property type="project" value="InterPro"/>
</dbReference>
<dbReference type="GO" id="GO:0004190">
    <property type="term" value="F:aspartic-type endopeptidase activity"/>
    <property type="evidence" value="ECO:0007669"/>
    <property type="project" value="UniProtKB-KW"/>
</dbReference>
<keyword evidence="3" id="KW-0064">Aspartyl protease</keyword>
<dbReference type="GO" id="GO:0008270">
    <property type="term" value="F:zinc ion binding"/>
    <property type="evidence" value="ECO:0007669"/>
    <property type="project" value="UniProtKB-KW"/>
</dbReference>
<dbReference type="InterPro" id="IPR013103">
    <property type="entry name" value="RVT_2"/>
</dbReference>
<evidence type="ECO:0000256" key="5">
    <source>
        <dbReference type="PROSITE-ProRule" id="PRU00047"/>
    </source>
</evidence>
<dbReference type="Pfam" id="PF07727">
    <property type="entry name" value="RVT_2"/>
    <property type="match status" value="1"/>
</dbReference>
<dbReference type="InterPro" id="IPR039537">
    <property type="entry name" value="Retrotran_Ty1/copia-like"/>
</dbReference>
<name>A0A4Y1RLR1_PRUDU</name>
<dbReference type="SUPFAM" id="SSF56672">
    <property type="entry name" value="DNA/RNA polymerases"/>
    <property type="match status" value="1"/>
</dbReference>
<keyword evidence="5" id="KW-0862">Zinc</keyword>
<evidence type="ECO:0000313" key="9">
    <source>
        <dbReference type="EMBL" id="BBH05194.1"/>
    </source>
</evidence>
<feature type="region of interest" description="Disordered" evidence="6">
    <location>
        <begin position="1224"/>
        <end position="1274"/>
    </location>
</feature>
<dbReference type="PANTHER" id="PTHR42648:SF18">
    <property type="entry name" value="RETROTRANSPOSON, UNCLASSIFIED-LIKE PROTEIN"/>
    <property type="match status" value="1"/>
</dbReference>
<dbReference type="Pfam" id="PF22936">
    <property type="entry name" value="Pol_BBD"/>
    <property type="match status" value="1"/>
</dbReference>
<dbReference type="GO" id="GO:0003676">
    <property type="term" value="F:nucleic acid binding"/>
    <property type="evidence" value="ECO:0007669"/>
    <property type="project" value="InterPro"/>
</dbReference>
<protein>
    <submittedName>
        <fullName evidence="9">Transposable element protein</fullName>
    </submittedName>
</protein>
<feature type="compositionally biased region" description="Polar residues" evidence="6">
    <location>
        <begin position="1264"/>
        <end position="1274"/>
    </location>
</feature>
<feature type="region of interest" description="Disordered" evidence="6">
    <location>
        <begin position="575"/>
        <end position="640"/>
    </location>
</feature>
<dbReference type="PROSITE" id="PS50994">
    <property type="entry name" value="INTEGRASE"/>
    <property type="match status" value="1"/>
</dbReference>
<feature type="domain" description="Integrase catalytic" evidence="8">
    <location>
        <begin position="384"/>
        <end position="550"/>
    </location>
</feature>
<keyword evidence="4" id="KW-0378">Hydrolase</keyword>
<dbReference type="InterPro" id="IPR001584">
    <property type="entry name" value="Integrase_cat-core"/>
</dbReference>
<dbReference type="InterPro" id="IPR043502">
    <property type="entry name" value="DNA/RNA_pol_sf"/>
</dbReference>
<dbReference type="Gene3D" id="3.30.420.10">
    <property type="entry name" value="Ribonuclease H-like superfamily/Ribonuclease H"/>
    <property type="match status" value="1"/>
</dbReference>
<evidence type="ECO:0000256" key="4">
    <source>
        <dbReference type="ARBA" id="ARBA00022801"/>
    </source>
</evidence>
<dbReference type="InterPro" id="IPR036397">
    <property type="entry name" value="RNaseH_sf"/>
</dbReference>
<feature type="compositionally biased region" description="Basic residues" evidence="6">
    <location>
        <begin position="140"/>
        <end position="154"/>
    </location>
</feature>
<dbReference type="InterPro" id="IPR025724">
    <property type="entry name" value="GAG-pre-integrase_dom"/>
</dbReference>
<accession>A0A4Y1RLR1</accession>
<dbReference type="Pfam" id="PF13976">
    <property type="entry name" value="gag_pre-integrs"/>
    <property type="match status" value="1"/>
</dbReference>
<dbReference type="SUPFAM" id="SSF53098">
    <property type="entry name" value="Ribonuclease H-like"/>
    <property type="match status" value="1"/>
</dbReference>
<dbReference type="GO" id="GO:0006508">
    <property type="term" value="P:proteolysis"/>
    <property type="evidence" value="ECO:0007669"/>
    <property type="project" value="UniProtKB-KW"/>
</dbReference>
<sequence length="1341" mass="150704">MTADDKSTTSIRRAAERNYSGDDLGEGYIKEDLGVLKKKYEGNARVGETITDYFARVMSVANKMRVYGEAMTDVTICEKILRSLTDKFNYIVCSIEESRDMDALTIDELQSSLIVHEQKFHRSSGVEQALKVTTDERVGGRGRGRSNYRGRGRGRGGQAFNRAEVECFKCHNLGHFQYECPKWDKEANYTEVNEEDEMLLMSYVESHDVKRNDAWFLDSGCSNHMCGNRVKLGNNSRINVVGKGNVKLLLNGVNHVVHEVYYVPELKNNLLSIGQLQERGLAILIKGGVCKIYHPMKGLIIQTAMSVNRMFILLAQTPVPTNAQPERCLHTSSQDLSSLWHRRYGHLSHKGLRTLQNKKMVHGLPQFQASNTTCTDCINGKQHRDDIPKISTWRASQPLELIHADICGPISPISNSGKSRKSWVYLLTAKCETLNCFKLFKTMVEKEKGLFVKCLRTDRGGEFTSNDFNDFCKQSGIKRQLTTAYTPQQNGVAERKNRTVMNMVRSVLSDKKIPKTFWPEAVNWTFYVLNRCPTLVVKNVTPQEAWSGVKPSVEHFRVFGCLAHVHIPDARRDLEWGENEENNEGEERVSENGDEDGNGDSESNGSEEARGREVGNPNGPDENEGRVRRPPPYLNDYISGEGLSEDEAHMAQVVATEDPFHFEEAVRNVKWRQAMDSEIKSIEKNKTWTLTELPAGAKKIGVKWVYKTKYNEHGEIDKHKARLVAKGYSQKHGIDYTEVFAPVARMDTVRTIIALAAQNGWKIFQLDVKSAFLHGELSENVYVEQPRGYEKKGKEHLVYKLHKALYGLKQAPRAWFSRIEAHFINEGFQRCDSEQTLFTKRNREGKIIIVSIYVDDLIFTGDDEDMMSEFKSSMLREFDMSDLGSMRFFLGIEVLQRADDSKDEDGITVDETYFKQLVGSLMYLTATRPDMMFVTSLISRYMAKPTELHLQAAKRALRYLKGTVNYGIHYKRGGDGKLLAFTDSDYAGDMEDRKSTSGYVFLLSSGAVSWSSKKQPIVTLSTTEAEFVAAAVCACQAIWMKRVLKELGHGDEVCTHIKCDNSSTIKLSKNPVMHGRSKHIDVRYHFLRNLTKEGSIALVHCGSDDQVADVMTKPLKVDAFQKLRSLLGVCEIADIRSRNQRTHLRQRNISLESNGQELRLSILLGPAFINPHKPTIVAQYHKQPPVSLSSLVVSISRRSICSIGVQSRASYGAHARRIINSNGVKDGCKKTEQEKLQKLARKGPKPEENPTASSEGSISDAKPSGSTSGESTAKVSTDKYRNYAVVAGVVTVGAAAGETFHLGLRRGLSPSCAKGRKTLRMEECMPCSANIRNLIGELDID</sequence>
<evidence type="ECO:0000256" key="2">
    <source>
        <dbReference type="ARBA" id="ARBA00022723"/>
    </source>
</evidence>
<dbReference type="EMBL" id="AP019302">
    <property type="protein sequence ID" value="BBH05194.1"/>
    <property type="molecule type" value="Genomic_DNA"/>
</dbReference>
<keyword evidence="2" id="KW-0479">Metal-binding</keyword>
<feature type="compositionally biased region" description="Basic and acidic residues" evidence="6">
    <location>
        <begin position="1226"/>
        <end position="1237"/>
    </location>
</feature>
<dbReference type="PANTHER" id="PTHR42648">
    <property type="entry name" value="TRANSPOSASE, PUTATIVE-RELATED"/>
    <property type="match status" value="1"/>
</dbReference>
<dbReference type="InterPro" id="IPR012337">
    <property type="entry name" value="RNaseH-like_sf"/>
</dbReference>
<dbReference type="InterPro" id="IPR036875">
    <property type="entry name" value="Znf_CCHC_sf"/>
</dbReference>
<dbReference type="InterPro" id="IPR001878">
    <property type="entry name" value="Znf_CCHC"/>
</dbReference>
<dbReference type="PROSITE" id="PS50158">
    <property type="entry name" value="ZF_CCHC"/>
    <property type="match status" value="1"/>
</dbReference>
<feature type="domain" description="CCHC-type" evidence="7">
    <location>
        <begin position="167"/>
        <end position="182"/>
    </location>
</feature>
<evidence type="ECO:0000256" key="3">
    <source>
        <dbReference type="ARBA" id="ARBA00022750"/>
    </source>
</evidence>
<dbReference type="InterPro" id="IPR054722">
    <property type="entry name" value="PolX-like_BBD"/>
</dbReference>
<dbReference type="CDD" id="cd09272">
    <property type="entry name" value="RNase_HI_RT_Ty1"/>
    <property type="match status" value="1"/>
</dbReference>
<evidence type="ECO:0000256" key="1">
    <source>
        <dbReference type="ARBA" id="ARBA00022670"/>
    </source>
</evidence>
<keyword evidence="5" id="KW-0863">Zinc-finger</keyword>
<proteinExistence type="predicted"/>
<organism evidence="9">
    <name type="scientific">Prunus dulcis</name>
    <name type="common">Almond</name>
    <name type="synonym">Amygdalus dulcis</name>
    <dbReference type="NCBI Taxonomy" id="3755"/>
    <lineage>
        <taxon>Eukaryota</taxon>
        <taxon>Viridiplantae</taxon>
        <taxon>Streptophyta</taxon>
        <taxon>Embryophyta</taxon>
        <taxon>Tracheophyta</taxon>
        <taxon>Spermatophyta</taxon>
        <taxon>Magnoliopsida</taxon>
        <taxon>eudicotyledons</taxon>
        <taxon>Gunneridae</taxon>
        <taxon>Pentapetalae</taxon>
        <taxon>rosids</taxon>
        <taxon>fabids</taxon>
        <taxon>Rosales</taxon>
        <taxon>Rosaceae</taxon>
        <taxon>Amygdaloideae</taxon>
        <taxon>Amygdaleae</taxon>
        <taxon>Prunus</taxon>
    </lineage>
</organism>
<gene>
    <name evidence="9" type="ORF">Prudu_016513</name>
</gene>
<evidence type="ECO:0000259" key="8">
    <source>
        <dbReference type="PROSITE" id="PS50994"/>
    </source>
</evidence>
<keyword evidence="1" id="KW-0645">Protease</keyword>
<feature type="region of interest" description="Disordered" evidence="6">
    <location>
        <begin position="136"/>
        <end position="156"/>
    </location>
</feature>
<reference evidence="9" key="1">
    <citation type="journal article" date="2019" name="Science">
        <title>Mutation of a bHLH transcription factor allowed almond domestication.</title>
        <authorList>
            <person name="Sanchez-Perez R."/>
            <person name="Pavan S."/>
            <person name="Mazzeo R."/>
            <person name="Moldovan C."/>
            <person name="Aiese Cigliano R."/>
            <person name="Del Cueto J."/>
            <person name="Ricciardi F."/>
            <person name="Lotti C."/>
            <person name="Ricciardi L."/>
            <person name="Dicenta F."/>
            <person name="Lopez-Marques R.L."/>
            <person name="Lindberg Moller B."/>
        </authorList>
    </citation>
    <scope>NUCLEOTIDE SEQUENCE</scope>
</reference>
<evidence type="ECO:0000256" key="6">
    <source>
        <dbReference type="SAM" id="MobiDB-lite"/>
    </source>
</evidence>
<dbReference type="SUPFAM" id="SSF57756">
    <property type="entry name" value="Retrovirus zinc finger-like domains"/>
    <property type="match status" value="1"/>
</dbReference>